<dbReference type="EMBL" id="CP136920">
    <property type="protein sequence ID" value="WOO40013.1"/>
    <property type="molecule type" value="Genomic_DNA"/>
</dbReference>
<organism evidence="2 3">
    <name type="scientific">Rubellicoccus peritrichatus</name>
    <dbReference type="NCBI Taxonomy" id="3080537"/>
    <lineage>
        <taxon>Bacteria</taxon>
        <taxon>Pseudomonadati</taxon>
        <taxon>Verrucomicrobiota</taxon>
        <taxon>Opitutia</taxon>
        <taxon>Puniceicoccales</taxon>
        <taxon>Cerasicoccaceae</taxon>
        <taxon>Rubellicoccus</taxon>
    </lineage>
</organism>
<dbReference type="Gene3D" id="3.10.490.10">
    <property type="entry name" value="Gamma-glutamyl cyclotransferase-like"/>
    <property type="match status" value="1"/>
</dbReference>
<dbReference type="RefSeq" id="WP_317832098.1">
    <property type="nucleotide sequence ID" value="NZ_CP136920.1"/>
</dbReference>
<proteinExistence type="predicted"/>
<dbReference type="InterPro" id="IPR036568">
    <property type="entry name" value="GGCT-like_sf"/>
</dbReference>
<evidence type="ECO:0000313" key="3">
    <source>
        <dbReference type="Proteomes" id="UP001304300"/>
    </source>
</evidence>
<dbReference type="Proteomes" id="UP001304300">
    <property type="component" value="Chromosome"/>
</dbReference>
<evidence type="ECO:0000313" key="2">
    <source>
        <dbReference type="EMBL" id="WOO40013.1"/>
    </source>
</evidence>
<gene>
    <name evidence="2" type="ORF">RZN69_15425</name>
</gene>
<accession>A0AAQ3QQ96</accession>
<reference evidence="2 3" key="1">
    <citation type="submission" date="2023-10" db="EMBL/GenBank/DDBJ databases">
        <title>Rubellicoccus peritrichatus gen. nov., sp. nov., isolated from an algae of coral reef tank.</title>
        <authorList>
            <person name="Luo J."/>
        </authorList>
    </citation>
    <scope>NUCLEOTIDE SEQUENCE [LARGE SCALE GENOMIC DNA]</scope>
    <source>
        <strain evidence="2 3">CR14</strain>
    </source>
</reference>
<evidence type="ECO:0000259" key="1">
    <source>
        <dbReference type="Pfam" id="PF06094"/>
    </source>
</evidence>
<dbReference type="Pfam" id="PF06094">
    <property type="entry name" value="GGACT"/>
    <property type="match status" value="1"/>
</dbReference>
<dbReference type="KEGG" id="puo:RZN69_15425"/>
<name>A0AAQ3QQ96_9BACT</name>
<dbReference type="InterPro" id="IPR013024">
    <property type="entry name" value="GGCT-like"/>
</dbReference>
<feature type="domain" description="Gamma-glutamylcyclotransferase AIG2-like" evidence="1">
    <location>
        <begin position="20"/>
        <end position="145"/>
    </location>
</feature>
<protein>
    <submittedName>
        <fullName evidence="2">Gamma-glutamylcyclotransferase family protein</fullName>
    </submittedName>
</protein>
<dbReference type="AlphaFoldDB" id="A0AAQ3QQ96"/>
<dbReference type="SUPFAM" id="SSF110857">
    <property type="entry name" value="Gamma-glutamyl cyclotransferase-like"/>
    <property type="match status" value="1"/>
</dbReference>
<dbReference type="CDD" id="cd06661">
    <property type="entry name" value="GGCT_like"/>
    <property type="match status" value="1"/>
</dbReference>
<sequence>MGNRENHDIDGKSSQEAIRVFVYGTLKPGGHYWDRFCEGKVTDATEAKVRGKLYDLPVGYPAMTESTNEWCYGHVLTLKNQSALDGLDYLEGYIPGRKESENEYQRITVEAFNKLSEPLGKVWCYVMLSDIIYKQHGSFIPSGVWPLKQHENH</sequence>
<keyword evidence="3" id="KW-1185">Reference proteome</keyword>
<dbReference type="InterPro" id="IPR009288">
    <property type="entry name" value="AIG2-like_dom"/>
</dbReference>